<dbReference type="PROSITE" id="PS51257">
    <property type="entry name" value="PROKAR_LIPOPROTEIN"/>
    <property type="match status" value="1"/>
</dbReference>
<comment type="caution">
    <text evidence="1">The sequence shown here is derived from an EMBL/GenBank/DDBJ whole genome shotgun (WGS) entry which is preliminary data.</text>
</comment>
<dbReference type="Proteomes" id="UP001186944">
    <property type="component" value="Unassembled WGS sequence"/>
</dbReference>
<dbReference type="AlphaFoldDB" id="A0AA88Y587"/>
<proteinExistence type="predicted"/>
<keyword evidence="2" id="KW-1185">Reference proteome</keyword>
<dbReference type="EMBL" id="VSWD01000007">
    <property type="protein sequence ID" value="KAK3098363.1"/>
    <property type="molecule type" value="Genomic_DNA"/>
</dbReference>
<name>A0AA88Y587_PINIB</name>
<gene>
    <name evidence="1" type="ORF">FSP39_018791</name>
</gene>
<sequence length="315" mass="34050">MTIPERKVLLYSGLDNMWAQILIYFCTVLASCSAFEKRQTVAGPPFAAGHIVGKIDSSEISEASGLAASRIHPGILYTHNDHGDGPRIFAINATDATLVATLTVAGAQHSDWEDIAVGPCKGNAMCIFIGDTGDGGTNGPANTIYRVVEPEQLIDGGVITVDSSLRYNWIEDEAQTMLVDANGEVYIVGNVYGGRGMVSKIPMSAWGNNSPVNVNSFTFVPIHTHHHDPVDGSISPDGNELLIKSKNDVFYFQISGGDVVKSMSQFPAILPYTHERLGEAICWSHDGKNYYTLGEGHHEPLYLYERLTNPGPIVG</sequence>
<evidence type="ECO:0000313" key="2">
    <source>
        <dbReference type="Proteomes" id="UP001186944"/>
    </source>
</evidence>
<evidence type="ECO:0000313" key="1">
    <source>
        <dbReference type="EMBL" id="KAK3098363.1"/>
    </source>
</evidence>
<organism evidence="1 2">
    <name type="scientific">Pinctada imbricata</name>
    <name type="common">Atlantic pearl-oyster</name>
    <name type="synonym">Pinctada martensii</name>
    <dbReference type="NCBI Taxonomy" id="66713"/>
    <lineage>
        <taxon>Eukaryota</taxon>
        <taxon>Metazoa</taxon>
        <taxon>Spiralia</taxon>
        <taxon>Lophotrochozoa</taxon>
        <taxon>Mollusca</taxon>
        <taxon>Bivalvia</taxon>
        <taxon>Autobranchia</taxon>
        <taxon>Pteriomorphia</taxon>
        <taxon>Pterioida</taxon>
        <taxon>Pterioidea</taxon>
        <taxon>Pteriidae</taxon>
        <taxon>Pinctada</taxon>
    </lineage>
</organism>
<protein>
    <submittedName>
        <fullName evidence="1">Uncharacterized protein</fullName>
    </submittedName>
</protein>
<dbReference type="InterPro" id="IPR011047">
    <property type="entry name" value="Quinoprotein_ADH-like_sf"/>
</dbReference>
<reference evidence="1" key="1">
    <citation type="submission" date="2019-08" db="EMBL/GenBank/DDBJ databases">
        <title>The improved chromosome-level genome for the pearl oyster Pinctada fucata martensii using PacBio sequencing and Hi-C.</title>
        <authorList>
            <person name="Zheng Z."/>
        </authorList>
    </citation>
    <scope>NUCLEOTIDE SEQUENCE</scope>
    <source>
        <strain evidence="1">ZZ-2019</strain>
        <tissue evidence="1">Adductor muscle</tissue>
    </source>
</reference>
<accession>A0AA88Y587</accession>
<dbReference type="SUPFAM" id="SSF50998">
    <property type="entry name" value="Quinoprotein alcohol dehydrogenase-like"/>
    <property type="match status" value="1"/>
</dbReference>